<keyword evidence="4" id="KW-1185">Reference proteome</keyword>
<organism evidence="3 4">
    <name type="scientific">Aspergillus pseudoviridinutans</name>
    <dbReference type="NCBI Taxonomy" id="1517512"/>
    <lineage>
        <taxon>Eukaryota</taxon>
        <taxon>Fungi</taxon>
        <taxon>Dikarya</taxon>
        <taxon>Ascomycota</taxon>
        <taxon>Pezizomycotina</taxon>
        <taxon>Eurotiomycetes</taxon>
        <taxon>Eurotiomycetidae</taxon>
        <taxon>Eurotiales</taxon>
        <taxon>Aspergillaceae</taxon>
        <taxon>Aspergillus</taxon>
        <taxon>Aspergillus subgen. Fumigati</taxon>
    </lineage>
</organism>
<feature type="transmembrane region" description="Helical" evidence="2">
    <location>
        <begin position="139"/>
        <end position="161"/>
    </location>
</feature>
<evidence type="ECO:0000313" key="3">
    <source>
        <dbReference type="EMBL" id="GIJ91053.1"/>
    </source>
</evidence>
<dbReference type="GeneID" id="67008628"/>
<proteinExistence type="predicted"/>
<feature type="transmembrane region" description="Helical" evidence="2">
    <location>
        <begin position="167"/>
        <end position="187"/>
    </location>
</feature>
<accession>A0A9P3BMG2</accession>
<feature type="transmembrane region" description="Helical" evidence="2">
    <location>
        <begin position="110"/>
        <end position="132"/>
    </location>
</feature>
<feature type="transmembrane region" description="Helical" evidence="2">
    <location>
        <begin position="36"/>
        <end position="58"/>
    </location>
</feature>
<protein>
    <submittedName>
        <fullName evidence="3">Uncharacterized protein</fullName>
    </submittedName>
</protein>
<reference evidence="3 4" key="1">
    <citation type="submission" date="2018-10" db="EMBL/GenBank/DDBJ databases">
        <title>Pan-genome distribution and transcriptional activeness of fungal secondary metabolism genes in Aspergillus section Fumigati.</title>
        <authorList>
            <person name="Takahashi H."/>
            <person name="Umemura M."/>
            <person name="Ninomiya A."/>
            <person name="Kusuya Y."/>
            <person name="Urayama S."/>
            <person name="Shimizu M."/>
            <person name="Watanabe A."/>
            <person name="Kamei K."/>
            <person name="Yaguchi T."/>
            <person name="Hagiwara D."/>
        </authorList>
    </citation>
    <scope>NUCLEOTIDE SEQUENCE [LARGE SCALE GENOMIC DNA]</scope>
    <source>
        <strain evidence="3 4">IFM 55266</strain>
    </source>
</reference>
<feature type="transmembrane region" description="Helical" evidence="2">
    <location>
        <begin position="70"/>
        <end position="90"/>
    </location>
</feature>
<comment type="caution">
    <text evidence="3">The sequence shown here is derived from an EMBL/GenBank/DDBJ whole genome shotgun (WGS) entry which is preliminary data.</text>
</comment>
<keyword evidence="2" id="KW-1133">Transmembrane helix</keyword>
<dbReference type="Proteomes" id="UP001043456">
    <property type="component" value="Unassembled WGS sequence"/>
</dbReference>
<feature type="region of interest" description="Disordered" evidence="1">
    <location>
        <begin position="1"/>
        <end position="25"/>
    </location>
</feature>
<evidence type="ECO:0000256" key="1">
    <source>
        <dbReference type="SAM" id="MobiDB-lite"/>
    </source>
</evidence>
<evidence type="ECO:0000256" key="2">
    <source>
        <dbReference type="SAM" id="Phobius"/>
    </source>
</evidence>
<keyword evidence="2" id="KW-0812">Transmembrane</keyword>
<evidence type="ECO:0000313" key="4">
    <source>
        <dbReference type="Proteomes" id="UP001043456"/>
    </source>
</evidence>
<feature type="compositionally biased region" description="Acidic residues" evidence="1">
    <location>
        <begin position="10"/>
        <end position="19"/>
    </location>
</feature>
<dbReference type="AlphaFoldDB" id="A0A9P3BMG2"/>
<dbReference type="EMBL" id="BHVY01000007">
    <property type="protein sequence ID" value="GIJ91053.1"/>
    <property type="molecule type" value="Genomic_DNA"/>
</dbReference>
<name>A0A9P3BMG2_9EURO</name>
<sequence length="235" mass="25334">MDKRAGLGSDQEEVDEADELASATPLEKPPARYNNLATALGAIGTLGGSITYATLLQLGVNCNDQTIRSLLGYASVLFFGSLFTSVPVILVVGDADENQDLPSRTVWVLWLQLFFAAIMDSVAYICLLLVVLQIALPGPYFVGFAISVAAVLWCMIALLGLIRLYAFIHQILIFAILLIVTALVPVNKIPLVNHLNRTHPNDSCFSPPPAVNCCCSFNTTIEVDPTIELNLTDPG</sequence>
<gene>
    <name evidence="3" type="ORF">Asppvi_010018</name>
</gene>
<dbReference type="RefSeq" id="XP_043161799.1">
    <property type="nucleotide sequence ID" value="XM_043305864.1"/>
</dbReference>
<keyword evidence="2" id="KW-0472">Membrane</keyword>